<sequence length="628" mass="71037">DFETKCDQLGGRVEIEASNCDRTVNAQDREFIIELQRDLQKTLKELRQHHKVQESIDRLGSKIDLDKLPCAAEAIYNSWTNNVHVNCHPATRVDILRQVKDWARQPDSKLIFWLNGAAGTGKSTISHTVAEWLTNQGDLGASFFFRRGESDRGSALRFFPTITNQLRLKIPELCTLIAEVLNSDPFICNKSLGEQFDKLIYQPLQKVQLTASSGSTFIVVVDALDECEKNTEVKAILQLWSRLTRITNICLRLFLTSRPDSPVHLGFNTIPISAHQDLILDEVPRATIQHDIYMFLKDEFSKIREEDNNDPLSGIPLDNDWPGEKVLQNLADRAVPLFIVAVTICRFVGGPNPDPRGALEEILNFQGMGEMRLIAQTYLPVLKRLSTISSDSYKKETLHRDFQTIVGSIIVLADPLSVASLETLLKVSRATINFLLRSLHSVLQVPSDLTIPVRTLHLSFSEFLVGDTLRGQPFGVDGPATHRMLLTRCLELLSSRHGLRENICELNYPGQPRQEIDSTTIRECLSPPLQYACRYWVHHAQQSEIQIQDNDEVHVFLQKHFLHWFEALSLIRPSAAAVGYIGVLQSLLSVSHYPIGMFRKGVISNAYTSSQMIQIIYHPSLRMRVGLF</sequence>
<evidence type="ECO:0000313" key="3">
    <source>
        <dbReference type="EMBL" id="KAK3169914.1"/>
    </source>
</evidence>
<dbReference type="EMBL" id="JASNWA010000009">
    <property type="protein sequence ID" value="KAK3169914.1"/>
    <property type="molecule type" value="Genomic_DNA"/>
</dbReference>
<keyword evidence="4" id="KW-1185">Reference proteome</keyword>
<accession>A0AAE0DHM7</accession>
<evidence type="ECO:0000256" key="1">
    <source>
        <dbReference type="ARBA" id="ARBA00022737"/>
    </source>
</evidence>
<organism evidence="3 4">
    <name type="scientific">Lepraria neglecta</name>
    <dbReference type="NCBI Taxonomy" id="209136"/>
    <lineage>
        <taxon>Eukaryota</taxon>
        <taxon>Fungi</taxon>
        <taxon>Dikarya</taxon>
        <taxon>Ascomycota</taxon>
        <taxon>Pezizomycotina</taxon>
        <taxon>Lecanoromycetes</taxon>
        <taxon>OSLEUM clade</taxon>
        <taxon>Lecanoromycetidae</taxon>
        <taxon>Lecanorales</taxon>
        <taxon>Lecanorineae</taxon>
        <taxon>Stereocaulaceae</taxon>
        <taxon>Lepraria</taxon>
    </lineage>
</organism>
<dbReference type="SUPFAM" id="SSF52540">
    <property type="entry name" value="P-loop containing nucleoside triphosphate hydrolases"/>
    <property type="match status" value="1"/>
</dbReference>
<evidence type="ECO:0000313" key="4">
    <source>
        <dbReference type="Proteomes" id="UP001276659"/>
    </source>
</evidence>
<dbReference type="Pfam" id="PF24883">
    <property type="entry name" value="NPHP3_N"/>
    <property type="match status" value="1"/>
</dbReference>
<gene>
    <name evidence="3" type="ORF">OEA41_009298</name>
</gene>
<keyword evidence="1" id="KW-0677">Repeat</keyword>
<dbReference type="InterPro" id="IPR027417">
    <property type="entry name" value="P-loop_NTPase"/>
</dbReference>
<dbReference type="PANTHER" id="PTHR10039:SF17">
    <property type="entry name" value="FUNGAL STAND N-TERMINAL GOODBYE DOMAIN-CONTAINING PROTEIN-RELATED"/>
    <property type="match status" value="1"/>
</dbReference>
<comment type="caution">
    <text evidence="3">The sequence shown here is derived from an EMBL/GenBank/DDBJ whole genome shotgun (WGS) entry which is preliminary data.</text>
</comment>
<dbReference type="PANTHER" id="PTHR10039">
    <property type="entry name" value="AMELOGENIN"/>
    <property type="match status" value="1"/>
</dbReference>
<dbReference type="Proteomes" id="UP001276659">
    <property type="component" value="Unassembled WGS sequence"/>
</dbReference>
<dbReference type="AlphaFoldDB" id="A0AAE0DHM7"/>
<protein>
    <recommendedName>
        <fullName evidence="2">Nephrocystin 3-like N-terminal domain-containing protein</fullName>
    </recommendedName>
</protein>
<proteinExistence type="predicted"/>
<reference evidence="3" key="1">
    <citation type="submission" date="2022-11" db="EMBL/GenBank/DDBJ databases">
        <title>Chromosomal genome sequence assembly and mating type (MAT) locus characterization of the leprose asexual lichenized fungus Lepraria neglecta (Nyl.) Erichsen.</title>
        <authorList>
            <person name="Allen J.L."/>
            <person name="Pfeffer B."/>
        </authorList>
    </citation>
    <scope>NUCLEOTIDE SEQUENCE</scope>
    <source>
        <strain evidence="3">Allen 5258</strain>
    </source>
</reference>
<dbReference type="Gene3D" id="3.40.50.300">
    <property type="entry name" value="P-loop containing nucleotide triphosphate hydrolases"/>
    <property type="match status" value="1"/>
</dbReference>
<name>A0AAE0DHM7_9LECA</name>
<feature type="domain" description="Nephrocystin 3-like N-terminal" evidence="2">
    <location>
        <begin position="98"/>
        <end position="258"/>
    </location>
</feature>
<dbReference type="InterPro" id="IPR056884">
    <property type="entry name" value="NPHP3-like_N"/>
</dbReference>
<evidence type="ECO:0000259" key="2">
    <source>
        <dbReference type="Pfam" id="PF24883"/>
    </source>
</evidence>
<feature type="non-terminal residue" evidence="3">
    <location>
        <position position="1"/>
    </location>
</feature>